<proteinExistence type="predicted"/>
<accession>A0AAX6H3X3</accession>
<name>A0AAX6H3X3_IRIPA</name>
<comment type="caution">
    <text evidence="2">The sequence shown here is derived from an EMBL/GenBank/DDBJ whole genome shotgun (WGS) entry which is preliminary data.</text>
</comment>
<reference evidence="2" key="2">
    <citation type="submission" date="2023-04" db="EMBL/GenBank/DDBJ databases">
        <authorList>
            <person name="Bruccoleri R.E."/>
            <person name="Oakeley E.J."/>
            <person name="Faust A.-M."/>
            <person name="Dessus-Babus S."/>
            <person name="Altorfer M."/>
            <person name="Burckhardt D."/>
            <person name="Oertli M."/>
            <person name="Naumann U."/>
            <person name="Petersen F."/>
            <person name="Wong J."/>
        </authorList>
    </citation>
    <scope>NUCLEOTIDE SEQUENCE</scope>
    <source>
        <strain evidence="2">GSM-AAB239-AS_SAM_17_03QT</strain>
        <tissue evidence="2">Leaf</tissue>
    </source>
</reference>
<dbReference type="EMBL" id="JANAVB010013594">
    <property type="protein sequence ID" value="KAJ6835261.1"/>
    <property type="molecule type" value="Genomic_DNA"/>
</dbReference>
<evidence type="ECO:0000313" key="2">
    <source>
        <dbReference type="EMBL" id="KAJ6835261.1"/>
    </source>
</evidence>
<sequence length="56" mass="5992">MDGDGINTRQHTQHTGEMPGVLGGGGVHDFTIPTSQRAPTYCVYEVGESSRTQRGT</sequence>
<gene>
    <name evidence="2" type="ORF">M6B38_123630</name>
    <name evidence="3" type="ORF">M6B38_311840</name>
</gene>
<evidence type="ECO:0000256" key="1">
    <source>
        <dbReference type="SAM" id="MobiDB-lite"/>
    </source>
</evidence>
<dbReference type="EMBL" id="JANAVB010009599">
    <property type="protein sequence ID" value="KAJ6839854.1"/>
    <property type="molecule type" value="Genomic_DNA"/>
</dbReference>
<reference evidence="2" key="1">
    <citation type="journal article" date="2023" name="GigaByte">
        <title>Genome assembly of the bearded iris, Iris pallida Lam.</title>
        <authorList>
            <person name="Bruccoleri R.E."/>
            <person name="Oakeley E.J."/>
            <person name="Faust A.M.E."/>
            <person name="Altorfer M."/>
            <person name="Dessus-Babus S."/>
            <person name="Burckhardt D."/>
            <person name="Oertli M."/>
            <person name="Naumann U."/>
            <person name="Petersen F."/>
            <person name="Wong J."/>
        </authorList>
    </citation>
    <scope>NUCLEOTIDE SEQUENCE</scope>
    <source>
        <strain evidence="2">GSM-AAB239-AS_SAM_17_03QT</strain>
    </source>
</reference>
<evidence type="ECO:0000313" key="4">
    <source>
        <dbReference type="Proteomes" id="UP001140949"/>
    </source>
</evidence>
<dbReference type="AlphaFoldDB" id="A0AAX6H3X3"/>
<dbReference type="Proteomes" id="UP001140949">
    <property type="component" value="Unassembled WGS sequence"/>
</dbReference>
<protein>
    <submittedName>
        <fullName evidence="2">Uncharacterized protein</fullName>
    </submittedName>
</protein>
<feature type="region of interest" description="Disordered" evidence="1">
    <location>
        <begin position="1"/>
        <end position="39"/>
    </location>
</feature>
<keyword evidence="4" id="KW-1185">Reference proteome</keyword>
<evidence type="ECO:0000313" key="3">
    <source>
        <dbReference type="EMBL" id="KAJ6839854.1"/>
    </source>
</evidence>
<organism evidence="2 4">
    <name type="scientific">Iris pallida</name>
    <name type="common">Sweet iris</name>
    <dbReference type="NCBI Taxonomy" id="29817"/>
    <lineage>
        <taxon>Eukaryota</taxon>
        <taxon>Viridiplantae</taxon>
        <taxon>Streptophyta</taxon>
        <taxon>Embryophyta</taxon>
        <taxon>Tracheophyta</taxon>
        <taxon>Spermatophyta</taxon>
        <taxon>Magnoliopsida</taxon>
        <taxon>Liliopsida</taxon>
        <taxon>Asparagales</taxon>
        <taxon>Iridaceae</taxon>
        <taxon>Iridoideae</taxon>
        <taxon>Irideae</taxon>
        <taxon>Iris</taxon>
    </lineage>
</organism>